<feature type="transmembrane region" description="Helical" evidence="1">
    <location>
        <begin position="24"/>
        <end position="44"/>
    </location>
</feature>
<evidence type="ECO:0000256" key="1">
    <source>
        <dbReference type="SAM" id="Phobius"/>
    </source>
</evidence>
<keyword evidence="1" id="KW-0472">Membrane</keyword>
<evidence type="ECO:0000313" key="2">
    <source>
        <dbReference type="EMBL" id="CAD2207622.1"/>
    </source>
</evidence>
<protein>
    <submittedName>
        <fullName evidence="2">Uncharacterized protein</fullName>
    </submittedName>
</protein>
<proteinExistence type="predicted"/>
<keyword evidence="1" id="KW-1133">Transmembrane helix</keyword>
<sequence>MKIEEQTFPATGATVAASERQSGVLLSIPFFLCHFYWASIQAAFYCPASVAHPRLYRHHSSIFFLIHFSYPPSLPLVFFIFHHYTQFKNQRWKIRSKPNKFIAQKILIIKKLMRKTLFKINLLPNINFVLK</sequence>
<keyword evidence="1" id="KW-0812">Transmembrane</keyword>
<gene>
    <name evidence="2" type="ORF">MENT_LOCUS61580</name>
</gene>
<dbReference type="Proteomes" id="UP000580250">
    <property type="component" value="Unassembled WGS sequence"/>
</dbReference>
<evidence type="ECO:0000313" key="3">
    <source>
        <dbReference type="Proteomes" id="UP000580250"/>
    </source>
</evidence>
<reference evidence="2 3" key="1">
    <citation type="submission" date="2020-08" db="EMBL/GenBank/DDBJ databases">
        <authorList>
            <person name="Koutsovoulos G."/>
            <person name="Danchin GJ E."/>
        </authorList>
    </citation>
    <scope>NUCLEOTIDE SEQUENCE [LARGE SCALE GENOMIC DNA]</scope>
</reference>
<dbReference type="AlphaFoldDB" id="A0A6V7Y7S8"/>
<name>A0A6V7Y7S8_MELEN</name>
<comment type="caution">
    <text evidence="2">The sequence shown here is derived from an EMBL/GenBank/DDBJ whole genome shotgun (WGS) entry which is preliminary data.</text>
</comment>
<dbReference type="EMBL" id="CAJEWN010003431">
    <property type="protein sequence ID" value="CAD2207622.1"/>
    <property type="molecule type" value="Genomic_DNA"/>
</dbReference>
<feature type="transmembrane region" description="Helical" evidence="1">
    <location>
        <begin position="64"/>
        <end position="85"/>
    </location>
</feature>
<accession>A0A6V7Y7S8</accession>
<organism evidence="2 3">
    <name type="scientific">Meloidogyne enterolobii</name>
    <name type="common">Root-knot nematode worm</name>
    <name type="synonym">Meloidogyne mayaguensis</name>
    <dbReference type="NCBI Taxonomy" id="390850"/>
    <lineage>
        <taxon>Eukaryota</taxon>
        <taxon>Metazoa</taxon>
        <taxon>Ecdysozoa</taxon>
        <taxon>Nematoda</taxon>
        <taxon>Chromadorea</taxon>
        <taxon>Rhabditida</taxon>
        <taxon>Tylenchina</taxon>
        <taxon>Tylenchomorpha</taxon>
        <taxon>Tylenchoidea</taxon>
        <taxon>Meloidogynidae</taxon>
        <taxon>Meloidogyninae</taxon>
        <taxon>Meloidogyne</taxon>
    </lineage>
</organism>